<feature type="transmembrane region" description="Helical" evidence="1">
    <location>
        <begin position="75"/>
        <end position="92"/>
    </location>
</feature>
<feature type="transmembrane region" description="Helical" evidence="1">
    <location>
        <begin position="309"/>
        <end position="329"/>
    </location>
</feature>
<dbReference type="GO" id="GO:0016747">
    <property type="term" value="F:acyltransferase activity, transferring groups other than amino-acyl groups"/>
    <property type="evidence" value="ECO:0007669"/>
    <property type="project" value="InterPro"/>
</dbReference>
<feature type="transmembrane region" description="Helical" evidence="1">
    <location>
        <begin position="216"/>
        <end position="236"/>
    </location>
</feature>
<feature type="transmembrane region" description="Helical" evidence="1">
    <location>
        <begin position="278"/>
        <end position="297"/>
    </location>
</feature>
<accession>A0A7W5YGB6</accession>
<sequence>MTPSEINYNSINNQRLDWVDWAKTFLMFFIILCHSGISTDGTTWKIIFAFNVPGFFFISGYLYRPHPWQRTLKSFGIPILFFSVINLAFILLKEYSSTDSHSASFICNNIFSGYLFAGEQNFFVLFPGIWFIEVLFVCRLLMGDINKISFFRQNSLFTAGVSIATMLFLSHLTLPDQLTSPYIFRVLSCFPFMLLGHYAKEANWINLVKRPQKLQIIVVSALLYVTIYNQMGYINIWSNNYGDNYLDFFIYACAASAFLFSICRILPKSKFAEVTSKGTLLILGIHMMLIVVLRHVFKKMGLEPENEIICWMISIITIFLCYLPIKWCINHAPILIGKIPSGKKK</sequence>
<reference evidence="3 4" key="1">
    <citation type="submission" date="2020-08" db="EMBL/GenBank/DDBJ databases">
        <title>Genomic Encyclopedia of Type Strains, Phase IV (KMG-IV): sequencing the most valuable type-strain genomes for metagenomic binning, comparative biology and taxonomic classification.</title>
        <authorList>
            <person name="Goeker M."/>
        </authorList>
    </citation>
    <scope>NUCLEOTIDE SEQUENCE [LARGE SCALE GENOMIC DNA]</scope>
    <source>
        <strain evidence="3 4">DSM 22548</strain>
    </source>
</reference>
<feature type="domain" description="Acyltransferase 3" evidence="2">
    <location>
        <begin position="17"/>
        <end position="321"/>
    </location>
</feature>
<dbReference type="Proteomes" id="UP000541425">
    <property type="component" value="Unassembled WGS sequence"/>
</dbReference>
<evidence type="ECO:0000313" key="3">
    <source>
        <dbReference type="EMBL" id="MBB3702941.1"/>
    </source>
</evidence>
<evidence type="ECO:0000259" key="2">
    <source>
        <dbReference type="Pfam" id="PF01757"/>
    </source>
</evidence>
<dbReference type="PANTHER" id="PTHR37312">
    <property type="entry name" value="MEMBRANE-BOUND ACYLTRANSFERASE YKRP-RELATED"/>
    <property type="match status" value="1"/>
</dbReference>
<evidence type="ECO:0000313" key="4">
    <source>
        <dbReference type="Proteomes" id="UP000541425"/>
    </source>
</evidence>
<keyword evidence="1" id="KW-0812">Transmembrane</keyword>
<dbReference type="InterPro" id="IPR052734">
    <property type="entry name" value="Nod_factor_acetyltransferase"/>
</dbReference>
<keyword evidence="1" id="KW-1133">Transmembrane helix</keyword>
<evidence type="ECO:0000256" key="1">
    <source>
        <dbReference type="SAM" id="Phobius"/>
    </source>
</evidence>
<feature type="transmembrane region" description="Helical" evidence="1">
    <location>
        <begin position="248"/>
        <end position="266"/>
    </location>
</feature>
<feature type="transmembrane region" description="Helical" evidence="1">
    <location>
        <begin position="178"/>
        <end position="195"/>
    </location>
</feature>
<dbReference type="InterPro" id="IPR002656">
    <property type="entry name" value="Acyl_transf_3_dom"/>
</dbReference>
<dbReference type="AlphaFoldDB" id="A0A7W5YGB6"/>
<feature type="transmembrane region" description="Helical" evidence="1">
    <location>
        <begin position="21"/>
        <end position="37"/>
    </location>
</feature>
<dbReference type="RefSeq" id="WP_183696737.1">
    <property type="nucleotide sequence ID" value="NZ_JACICA010000006.1"/>
</dbReference>
<gene>
    <name evidence="3" type="ORF">FHS60_001414</name>
</gene>
<feature type="transmembrane region" description="Helical" evidence="1">
    <location>
        <begin position="122"/>
        <end position="142"/>
    </location>
</feature>
<dbReference type="EMBL" id="JACICA010000006">
    <property type="protein sequence ID" value="MBB3702941.1"/>
    <property type="molecule type" value="Genomic_DNA"/>
</dbReference>
<keyword evidence="3" id="KW-0808">Transferase</keyword>
<feature type="transmembrane region" description="Helical" evidence="1">
    <location>
        <begin position="154"/>
        <end position="172"/>
    </location>
</feature>
<protein>
    <submittedName>
        <fullName evidence="3">Fucose 4-O-acetylase-like acetyltransferase</fullName>
    </submittedName>
</protein>
<dbReference type="Pfam" id="PF01757">
    <property type="entry name" value="Acyl_transf_3"/>
    <property type="match status" value="1"/>
</dbReference>
<name>A0A7W5YGB6_9BACT</name>
<organism evidence="3 4">
    <name type="scientific">Alloprevotella rava</name>
    <dbReference type="NCBI Taxonomy" id="671218"/>
    <lineage>
        <taxon>Bacteria</taxon>
        <taxon>Pseudomonadati</taxon>
        <taxon>Bacteroidota</taxon>
        <taxon>Bacteroidia</taxon>
        <taxon>Bacteroidales</taxon>
        <taxon>Prevotellaceae</taxon>
        <taxon>Alloprevotella</taxon>
    </lineage>
</organism>
<proteinExistence type="predicted"/>
<comment type="caution">
    <text evidence="3">The sequence shown here is derived from an EMBL/GenBank/DDBJ whole genome shotgun (WGS) entry which is preliminary data.</text>
</comment>
<keyword evidence="1" id="KW-0472">Membrane</keyword>
<feature type="transmembrane region" description="Helical" evidence="1">
    <location>
        <begin position="43"/>
        <end position="63"/>
    </location>
</feature>
<dbReference type="PANTHER" id="PTHR37312:SF1">
    <property type="entry name" value="MEMBRANE-BOUND ACYLTRANSFERASE YKRP-RELATED"/>
    <property type="match status" value="1"/>
</dbReference>